<dbReference type="AlphaFoldDB" id="A0AAD3CZ46"/>
<evidence type="ECO:0000313" key="3">
    <source>
        <dbReference type="Proteomes" id="UP001054902"/>
    </source>
</evidence>
<gene>
    <name evidence="2" type="ORF">CTEN210_11373</name>
</gene>
<keyword evidence="3" id="KW-1185">Reference proteome</keyword>
<protein>
    <recommendedName>
        <fullName evidence="1">Metallo-beta-lactamase domain-containing protein</fullName>
    </recommendedName>
</protein>
<feature type="domain" description="Metallo-beta-lactamase" evidence="1">
    <location>
        <begin position="82"/>
        <end position="247"/>
    </location>
</feature>
<accession>A0AAD3CZ46</accession>
<dbReference type="EMBL" id="BLLK01000047">
    <property type="protein sequence ID" value="GFH54897.1"/>
    <property type="molecule type" value="Genomic_DNA"/>
</dbReference>
<proteinExistence type="predicted"/>
<dbReference type="Pfam" id="PF12706">
    <property type="entry name" value="Lactamase_B_2"/>
    <property type="match status" value="1"/>
</dbReference>
<dbReference type="InterPro" id="IPR001279">
    <property type="entry name" value="Metallo-B-lactamas"/>
</dbReference>
<comment type="caution">
    <text evidence="2">The sequence shown here is derived from an EMBL/GenBank/DDBJ whole genome shotgun (WGS) entry which is preliminary data.</text>
</comment>
<dbReference type="InterPro" id="IPR036866">
    <property type="entry name" value="RibonucZ/Hydroxyglut_hydro"/>
</dbReference>
<evidence type="ECO:0000313" key="2">
    <source>
        <dbReference type="EMBL" id="GFH54897.1"/>
    </source>
</evidence>
<dbReference type="Proteomes" id="UP001054902">
    <property type="component" value="Unassembled WGS sequence"/>
</dbReference>
<reference evidence="2 3" key="1">
    <citation type="journal article" date="2021" name="Sci. Rep.">
        <title>The genome of the diatom Chaetoceros tenuissimus carries an ancient integrated fragment of an extant virus.</title>
        <authorList>
            <person name="Hongo Y."/>
            <person name="Kimura K."/>
            <person name="Takaki Y."/>
            <person name="Yoshida Y."/>
            <person name="Baba S."/>
            <person name="Kobayashi G."/>
            <person name="Nagasaki K."/>
            <person name="Hano T."/>
            <person name="Tomaru Y."/>
        </authorList>
    </citation>
    <scope>NUCLEOTIDE SEQUENCE [LARGE SCALE GENOMIC DNA]</scope>
    <source>
        <strain evidence="2 3">NIES-3715</strain>
    </source>
</reference>
<organism evidence="2 3">
    <name type="scientific">Chaetoceros tenuissimus</name>
    <dbReference type="NCBI Taxonomy" id="426638"/>
    <lineage>
        <taxon>Eukaryota</taxon>
        <taxon>Sar</taxon>
        <taxon>Stramenopiles</taxon>
        <taxon>Ochrophyta</taxon>
        <taxon>Bacillariophyta</taxon>
        <taxon>Coscinodiscophyceae</taxon>
        <taxon>Chaetocerotophycidae</taxon>
        <taxon>Chaetocerotales</taxon>
        <taxon>Chaetocerotaceae</taxon>
        <taxon>Chaetoceros</taxon>
    </lineage>
</organism>
<name>A0AAD3CZ46_9STRA</name>
<dbReference type="SUPFAM" id="SSF56281">
    <property type="entry name" value="Metallo-hydrolase/oxidoreductase"/>
    <property type="match status" value="1"/>
</dbReference>
<sequence length="296" mass="33121">MPTVTLLGTAQDGGVPQVGCCCRRCMDVHMGKSEEQYPVSLGIKDDDGKYHIIEASRTLGRQLRLWAESTRSFGEEMPICGPIQSVTLTHLHLGHVDGVGLFGTEVMGCQQGSIRLISGKRVIEDLEKKNYLKPFTPEIINNGSKVALGAGVDLEFIRVPHREEECSETYGIIVRGKQKSIFFLPDHDTYDETLKFHAAKSIKEWLCSIEVDIALLDGTFFTVSEVAGRRKDVNGIPHPPIAESLEKLGMRNEEKDPEIYFIHINHTNPVLDNQSKRDEIHNLKWGLGEQGQSWVI</sequence>
<evidence type="ECO:0000259" key="1">
    <source>
        <dbReference type="Pfam" id="PF12706"/>
    </source>
</evidence>
<dbReference type="Gene3D" id="3.60.15.10">
    <property type="entry name" value="Ribonuclease Z/Hydroxyacylglutathione hydrolase-like"/>
    <property type="match status" value="1"/>
</dbReference>